<dbReference type="Gene3D" id="3.40.30.10">
    <property type="entry name" value="Glutaredoxin"/>
    <property type="match status" value="1"/>
</dbReference>
<accession>A0A9W6LKQ8</accession>
<keyword evidence="2" id="KW-0004">4Fe-4S</keyword>
<dbReference type="SMART" id="SM00928">
    <property type="entry name" value="NADH_4Fe-4S"/>
    <property type="match status" value="1"/>
</dbReference>
<evidence type="ECO:0000259" key="6">
    <source>
        <dbReference type="PROSITE" id="PS51379"/>
    </source>
</evidence>
<evidence type="ECO:0000256" key="1">
    <source>
        <dbReference type="ARBA" id="ARBA00007523"/>
    </source>
</evidence>
<evidence type="ECO:0000256" key="2">
    <source>
        <dbReference type="ARBA" id="ARBA00022485"/>
    </source>
</evidence>
<dbReference type="Gene3D" id="3.40.50.11540">
    <property type="entry name" value="NADH-ubiquinone oxidoreductase 51kDa subunit"/>
    <property type="match status" value="1"/>
</dbReference>
<dbReference type="Pfam" id="PF10589">
    <property type="entry name" value="NADH_4Fe-4S"/>
    <property type="match status" value="1"/>
</dbReference>
<dbReference type="Gene3D" id="6.10.250.1450">
    <property type="match status" value="1"/>
</dbReference>
<evidence type="ECO:0000313" key="7">
    <source>
        <dbReference type="EMBL" id="GLI53884.1"/>
    </source>
</evidence>
<dbReference type="GO" id="GO:0008137">
    <property type="term" value="F:NADH dehydrogenase (ubiquinone) activity"/>
    <property type="evidence" value="ECO:0007669"/>
    <property type="project" value="InterPro"/>
</dbReference>
<dbReference type="PROSITE" id="PS00198">
    <property type="entry name" value="4FE4S_FER_1"/>
    <property type="match status" value="1"/>
</dbReference>
<dbReference type="EMBL" id="BSDX01000001">
    <property type="protein sequence ID" value="GLI53884.1"/>
    <property type="molecule type" value="Genomic_DNA"/>
</dbReference>
<feature type="domain" description="4Fe-4S ferredoxin-type" evidence="6">
    <location>
        <begin position="605"/>
        <end position="632"/>
    </location>
</feature>
<keyword evidence="4" id="KW-0408">Iron</keyword>
<dbReference type="SUPFAM" id="SSF140490">
    <property type="entry name" value="Nqo1C-terminal domain-like"/>
    <property type="match status" value="1"/>
</dbReference>
<dbReference type="SUPFAM" id="SSF54862">
    <property type="entry name" value="4Fe-4S ferredoxins"/>
    <property type="match status" value="1"/>
</dbReference>
<dbReference type="InterPro" id="IPR001949">
    <property type="entry name" value="NADH-UbQ_OxRdtase_51kDa_CS"/>
</dbReference>
<comment type="similarity">
    <text evidence="1">Belongs to the complex I 51 kDa subunit family.</text>
</comment>
<reference evidence="7" key="1">
    <citation type="submission" date="2022-12" db="EMBL/GenBank/DDBJ databases">
        <title>Reference genome sequencing for broad-spectrum identification of bacterial and archaeal isolates by mass spectrometry.</title>
        <authorList>
            <person name="Sekiguchi Y."/>
            <person name="Tourlousse D.M."/>
        </authorList>
    </citation>
    <scope>NUCLEOTIDE SEQUENCE</scope>
    <source>
        <strain evidence="7">TSL-P1</strain>
    </source>
</reference>
<keyword evidence="8" id="KW-1185">Reference proteome</keyword>
<dbReference type="SUPFAM" id="SSF52833">
    <property type="entry name" value="Thioredoxin-like"/>
    <property type="match status" value="1"/>
</dbReference>
<dbReference type="SUPFAM" id="SSF142019">
    <property type="entry name" value="Nqo1 FMN-binding domain-like"/>
    <property type="match status" value="1"/>
</dbReference>
<evidence type="ECO:0000256" key="3">
    <source>
        <dbReference type="ARBA" id="ARBA00022723"/>
    </source>
</evidence>
<dbReference type="PANTHER" id="PTHR43578:SF3">
    <property type="entry name" value="NADH-QUINONE OXIDOREDUCTASE SUBUNIT F"/>
    <property type="match status" value="1"/>
</dbReference>
<sequence>MKIKTLEDLNKVKKKGLNKIFPNKPKISVGVATCGIASGANEIYNAAKNYVEENNLDVFLTKTGCIGYCRNEPIVNISLPNSPILIFHKISESDVPGLLEALINGKLIHEKALCRIETWDHITSQIVYDYGFEDIPSYWNIPFFKHQNKIVMRNCGLINPEDIEEYIAVGGYYALYKALKEMTPQQIIEEVKISGLRGRGGAGFPTGTKWEIAAKAESAEKYIICNADEGDPGAYMNRNEIESDPHMLIEGMLIGAYAIGARQGIIYVRAEYPMAIQRLQIAINQAQEYGILGDNIFGTDFSFNIIIAKGAGAFVCGEETALIASVEGMAGRPRPRPPFPVEKGLWGMPTVINNVETWCNIPVIIMKGGQWYSKIGEERNSGTKVFSLVGKVKNVGLVEVSLGSPLSKIVYEIGEGGINGKKIKAVQIGGPSGGCVPETLFDTSVDYEHLKEVGSIMGSGGIVVMDEDSCMIDTAKFFLNFTSDESCGKCLPCREGLIELYRLVDKIAEGKASKEDIILIEQLCETIQKTSLCGLGQTAPNPVITAFKYFKEELDSHMEQKRCPAKICKGLISYISYHVLVDKCKGCTLCAQFCPTGAIAGIKGQPYVIDTEKCIRCGSCKEVCKFDAIYVE</sequence>
<dbReference type="Gene3D" id="1.20.1440.230">
    <property type="entry name" value="NADH-ubiquinone oxidoreductase 51kDa subunit, iron-sulphur binding domain"/>
    <property type="match status" value="1"/>
</dbReference>
<dbReference type="Gene3D" id="3.30.70.20">
    <property type="match status" value="1"/>
</dbReference>
<proteinExistence type="inferred from homology"/>
<organism evidence="7 8">
    <name type="scientific">Thermodesulfovibrio yellowstonii</name>
    <dbReference type="NCBI Taxonomy" id="28262"/>
    <lineage>
        <taxon>Bacteria</taxon>
        <taxon>Pseudomonadati</taxon>
        <taxon>Nitrospirota</taxon>
        <taxon>Thermodesulfovibrionia</taxon>
        <taxon>Thermodesulfovibrionales</taxon>
        <taxon>Thermodesulfovibrionaceae</taxon>
        <taxon>Thermodesulfovibrio</taxon>
    </lineage>
</organism>
<dbReference type="PROSITE" id="PS00645">
    <property type="entry name" value="COMPLEX1_51K_2"/>
    <property type="match status" value="1"/>
</dbReference>
<dbReference type="FunFam" id="3.40.50.11540:FF:000001">
    <property type="entry name" value="NADH dehydrogenase [ubiquinone] flavoprotein 1, mitochondrial"/>
    <property type="match status" value="1"/>
</dbReference>
<dbReference type="FunFam" id="1.20.1440.230:FF:000001">
    <property type="entry name" value="Mitochondrial NADH dehydrogenase flavoprotein 1"/>
    <property type="match status" value="1"/>
</dbReference>
<protein>
    <submittedName>
        <fullName evidence="7">NADH-quinone oxidoreductase subunit F</fullName>
    </submittedName>
</protein>
<gene>
    <name evidence="7" type="ORF">TISLANDTSLP1_15770</name>
</gene>
<dbReference type="GO" id="GO:0046872">
    <property type="term" value="F:metal ion binding"/>
    <property type="evidence" value="ECO:0007669"/>
    <property type="project" value="UniProtKB-KW"/>
</dbReference>
<dbReference type="Gene3D" id="3.10.20.600">
    <property type="match status" value="1"/>
</dbReference>
<dbReference type="InterPro" id="IPR017896">
    <property type="entry name" value="4Fe4S_Fe-S-bd"/>
</dbReference>
<dbReference type="InterPro" id="IPR037207">
    <property type="entry name" value="Nuop51_4Fe4S-bd_sf"/>
</dbReference>
<keyword evidence="3" id="KW-0479">Metal-binding</keyword>
<dbReference type="PROSITE" id="PS51379">
    <property type="entry name" value="4FE4S_FER_2"/>
    <property type="match status" value="2"/>
</dbReference>
<dbReference type="InterPro" id="IPR036249">
    <property type="entry name" value="Thioredoxin-like_sf"/>
</dbReference>
<dbReference type="SUPFAM" id="SSF142984">
    <property type="entry name" value="Nqo1 middle domain-like"/>
    <property type="match status" value="1"/>
</dbReference>
<comment type="caution">
    <text evidence="7">The sequence shown here is derived from an EMBL/GenBank/DDBJ whole genome shotgun (WGS) entry which is preliminary data.</text>
</comment>
<dbReference type="PANTHER" id="PTHR43578">
    <property type="entry name" value="NADH-QUINONE OXIDOREDUCTASE SUBUNIT F"/>
    <property type="match status" value="1"/>
</dbReference>
<dbReference type="AlphaFoldDB" id="A0A9W6LKQ8"/>
<evidence type="ECO:0000256" key="5">
    <source>
        <dbReference type="ARBA" id="ARBA00023014"/>
    </source>
</evidence>
<keyword evidence="5" id="KW-0411">Iron-sulfur</keyword>
<dbReference type="GO" id="GO:0010181">
    <property type="term" value="F:FMN binding"/>
    <property type="evidence" value="ECO:0007669"/>
    <property type="project" value="InterPro"/>
</dbReference>
<dbReference type="InterPro" id="IPR019575">
    <property type="entry name" value="Nuop51_4Fe4S-bd"/>
</dbReference>
<feature type="domain" description="4Fe-4S ferredoxin-type" evidence="6">
    <location>
        <begin position="575"/>
        <end position="604"/>
    </location>
</feature>
<dbReference type="InterPro" id="IPR011538">
    <property type="entry name" value="Nuo51_FMN-bd"/>
</dbReference>
<name>A0A9W6LKQ8_9BACT</name>
<dbReference type="Pfam" id="PF01512">
    <property type="entry name" value="Complex1_51K"/>
    <property type="match status" value="1"/>
</dbReference>
<dbReference type="InterPro" id="IPR017900">
    <property type="entry name" value="4Fe4S_Fe_S_CS"/>
</dbReference>
<evidence type="ECO:0000313" key="8">
    <source>
        <dbReference type="Proteomes" id="UP001144297"/>
    </source>
</evidence>
<dbReference type="CDD" id="cd02980">
    <property type="entry name" value="TRX_Fd_family"/>
    <property type="match status" value="1"/>
</dbReference>
<evidence type="ECO:0000256" key="4">
    <source>
        <dbReference type="ARBA" id="ARBA00023004"/>
    </source>
</evidence>
<dbReference type="Proteomes" id="UP001144297">
    <property type="component" value="Unassembled WGS sequence"/>
</dbReference>
<dbReference type="Pfam" id="PF00037">
    <property type="entry name" value="Fer4"/>
    <property type="match status" value="2"/>
</dbReference>
<dbReference type="GO" id="GO:0051539">
    <property type="term" value="F:4 iron, 4 sulfur cluster binding"/>
    <property type="evidence" value="ECO:0007669"/>
    <property type="project" value="UniProtKB-KW"/>
</dbReference>
<dbReference type="InterPro" id="IPR037225">
    <property type="entry name" value="Nuo51_FMN-bd_sf"/>
</dbReference>